<accession>A0A398CMI7</accession>
<evidence type="ECO:0000256" key="1">
    <source>
        <dbReference type="ARBA" id="ARBA00001974"/>
    </source>
</evidence>
<keyword evidence="5" id="KW-1185">Reference proteome</keyword>
<sequence>MSSVQEEDIVIIGAGPCGLSAAAELQDQGFDPLVIEKENVVNSIASYPTYLEFFSTPEMLEIANIPFVSPHEKPNRLEALNYYRTVAERKKLRIRRYEEATAIVPEGKGFRIESTTKYGGERLVTHARVVVVATGYFDHPNRLGIPGEHLPHVTHFFKEAHPYAGTKVVIIGGSNSAVDAALELMRVGASVTVVYRGESVSDNIKPWVKPIFESFVAKGRIDLRLRSRVVAIEPARVTVRTNDEAGSDGAARTDSAAREKVEADFVLALTGFRPNRAFLRAIGVEAPEGNVPPTHDEVTMETNVPGLYLAGVVATGRDANEIFIESGRNHGKKIAAHLASLRDSATAFSSD</sequence>
<proteinExistence type="predicted"/>
<evidence type="ECO:0000256" key="3">
    <source>
        <dbReference type="ARBA" id="ARBA00023002"/>
    </source>
</evidence>
<dbReference type="NCBIfam" id="TIGR04018">
    <property type="entry name" value="Bthiol_YpdA"/>
    <property type="match status" value="1"/>
</dbReference>
<dbReference type="Proteomes" id="UP000266340">
    <property type="component" value="Unassembled WGS sequence"/>
</dbReference>
<dbReference type="GO" id="GO:0016491">
    <property type="term" value="F:oxidoreductase activity"/>
    <property type="evidence" value="ECO:0007669"/>
    <property type="project" value="UniProtKB-KW"/>
</dbReference>
<dbReference type="RefSeq" id="WP_119150041.1">
    <property type="nucleotide sequence ID" value="NZ_JBHSOV010000020.1"/>
</dbReference>
<dbReference type="PRINTS" id="PR00469">
    <property type="entry name" value="PNDRDTASEII"/>
</dbReference>
<dbReference type="OrthoDB" id="9778740at2"/>
<dbReference type="EMBL" id="QXJM01000039">
    <property type="protein sequence ID" value="RIE01998.1"/>
    <property type="molecule type" value="Genomic_DNA"/>
</dbReference>
<dbReference type="InterPro" id="IPR036188">
    <property type="entry name" value="FAD/NAD-bd_sf"/>
</dbReference>
<evidence type="ECO:0000313" key="4">
    <source>
        <dbReference type="EMBL" id="RIE01998.1"/>
    </source>
</evidence>
<gene>
    <name evidence="4" type="primary">ypdA</name>
    <name evidence="4" type="ORF">D3H35_14620</name>
</gene>
<evidence type="ECO:0000313" key="5">
    <source>
        <dbReference type="Proteomes" id="UP000266340"/>
    </source>
</evidence>
<comment type="caution">
    <text evidence="4">The sequence shown here is derived from an EMBL/GenBank/DDBJ whole genome shotgun (WGS) entry which is preliminary data.</text>
</comment>
<dbReference type="Gene3D" id="3.50.50.60">
    <property type="entry name" value="FAD/NAD(P)-binding domain"/>
    <property type="match status" value="1"/>
</dbReference>
<keyword evidence="2" id="KW-0285">Flavoprotein</keyword>
<reference evidence="4 5" key="1">
    <citation type="submission" date="2018-09" db="EMBL/GenBank/DDBJ databases">
        <title>Cohnella cavernae sp. nov., isolated from a karst cave.</title>
        <authorList>
            <person name="Zhu H."/>
        </authorList>
    </citation>
    <scope>NUCLEOTIDE SEQUENCE [LARGE SCALE GENOMIC DNA]</scope>
    <source>
        <strain evidence="4 5">K2E09-144</strain>
    </source>
</reference>
<organism evidence="4 5">
    <name type="scientific">Cohnella faecalis</name>
    <dbReference type="NCBI Taxonomy" id="2315694"/>
    <lineage>
        <taxon>Bacteria</taxon>
        <taxon>Bacillati</taxon>
        <taxon>Bacillota</taxon>
        <taxon>Bacilli</taxon>
        <taxon>Bacillales</taxon>
        <taxon>Paenibacillaceae</taxon>
        <taxon>Cohnella</taxon>
    </lineage>
</organism>
<dbReference type="InterPro" id="IPR050097">
    <property type="entry name" value="Ferredoxin-NADP_redctase_2"/>
</dbReference>
<dbReference type="InterPro" id="IPR023856">
    <property type="entry name" value="Bdr"/>
</dbReference>
<comment type="cofactor">
    <cofactor evidence="1">
        <name>FAD</name>
        <dbReference type="ChEBI" id="CHEBI:57692"/>
    </cofactor>
</comment>
<dbReference type="SUPFAM" id="SSF51905">
    <property type="entry name" value="FAD/NAD(P)-binding domain"/>
    <property type="match status" value="1"/>
</dbReference>
<evidence type="ECO:0000256" key="2">
    <source>
        <dbReference type="ARBA" id="ARBA00022630"/>
    </source>
</evidence>
<name>A0A398CMI7_9BACL</name>
<dbReference type="PRINTS" id="PR00368">
    <property type="entry name" value="FADPNR"/>
</dbReference>
<keyword evidence="3" id="KW-0560">Oxidoreductase</keyword>
<dbReference type="PANTHER" id="PTHR48105">
    <property type="entry name" value="THIOREDOXIN REDUCTASE 1-RELATED-RELATED"/>
    <property type="match status" value="1"/>
</dbReference>
<dbReference type="Pfam" id="PF13738">
    <property type="entry name" value="Pyr_redox_3"/>
    <property type="match status" value="1"/>
</dbReference>
<dbReference type="AlphaFoldDB" id="A0A398CMI7"/>
<protein>
    <submittedName>
        <fullName evidence="4">YpdA family putative bacillithiol disulfide reductase</fullName>
    </submittedName>
</protein>